<protein>
    <submittedName>
        <fullName evidence="2">DUF3011 domain-containing protein</fullName>
    </submittedName>
</protein>
<dbReference type="Pfam" id="PF11218">
    <property type="entry name" value="DUF3011"/>
    <property type="match status" value="1"/>
</dbReference>
<organism evidence="2 3">
    <name type="scientific">Coralloluteibacterium thermophilum</name>
    <dbReference type="NCBI Taxonomy" id="2707049"/>
    <lineage>
        <taxon>Bacteria</taxon>
        <taxon>Pseudomonadati</taxon>
        <taxon>Pseudomonadota</taxon>
        <taxon>Gammaproteobacteria</taxon>
        <taxon>Lysobacterales</taxon>
        <taxon>Lysobacteraceae</taxon>
        <taxon>Coralloluteibacterium</taxon>
    </lineage>
</organism>
<keyword evidence="3" id="KW-1185">Reference proteome</keyword>
<evidence type="ECO:0000313" key="2">
    <source>
        <dbReference type="EMBL" id="MFC4729899.1"/>
    </source>
</evidence>
<name>A0ABV9NQI1_9GAMM</name>
<proteinExistence type="predicted"/>
<comment type="caution">
    <text evidence="2">The sequence shown here is derived from an EMBL/GenBank/DDBJ whole genome shotgun (WGS) entry which is preliminary data.</text>
</comment>
<sequence>MNAKILTCALLAVAGVGLAAVAAPASAQRFGGGGGESLRCKSYDFGRNYCRMDTRGGVELVRQHSRTDCRQGRNWGWDRNGVWVDAGCDAEFRSARGGGQSAHTLRCKSHDFGRNYCRTDTRGGVRLVRQHSRTECRQGRNWGWDRNGIWVDNGCDAEFSTGSNQSRGRWR</sequence>
<dbReference type="Proteomes" id="UP001595892">
    <property type="component" value="Unassembled WGS sequence"/>
</dbReference>
<dbReference type="InterPro" id="IPR021381">
    <property type="entry name" value="DUF3011"/>
</dbReference>
<keyword evidence="1" id="KW-0732">Signal</keyword>
<accession>A0ABV9NQI1</accession>
<evidence type="ECO:0000313" key="3">
    <source>
        <dbReference type="Proteomes" id="UP001595892"/>
    </source>
</evidence>
<gene>
    <name evidence="2" type="ORF">ACFO3Q_17185</name>
</gene>
<dbReference type="RefSeq" id="WP_377006171.1">
    <property type="nucleotide sequence ID" value="NZ_JBHSGG010000071.1"/>
</dbReference>
<feature type="chain" id="PRO_5046949926" evidence="1">
    <location>
        <begin position="20"/>
        <end position="171"/>
    </location>
</feature>
<reference evidence="3" key="1">
    <citation type="journal article" date="2019" name="Int. J. Syst. Evol. Microbiol.">
        <title>The Global Catalogue of Microorganisms (GCM) 10K type strain sequencing project: providing services to taxonomists for standard genome sequencing and annotation.</title>
        <authorList>
            <consortium name="The Broad Institute Genomics Platform"/>
            <consortium name="The Broad Institute Genome Sequencing Center for Infectious Disease"/>
            <person name="Wu L."/>
            <person name="Ma J."/>
        </authorList>
    </citation>
    <scope>NUCLEOTIDE SEQUENCE [LARGE SCALE GENOMIC DNA]</scope>
    <source>
        <strain evidence="3">CGMCC 1.13574</strain>
    </source>
</reference>
<evidence type="ECO:0000256" key="1">
    <source>
        <dbReference type="SAM" id="SignalP"/>
    </source>
</evidence>
<feature type="signal peptide" evidence="1">
    <location>
        <begin position="1"/>
        <end position="19"/>
    </location>
</feature>
<dbReference type="EMBL" id="JBHSGG010000071">
    <property type="protein sequence ID" value="MFC4729899.1"/>
    <property type="molecule type" value="Genomic_DNA"/>
</dbReference>